<protein>
    <submittedName>
        <fullName evidence="1">Uncharacterized protein</fullName>
    </submittedName>
</protein>
<dbReference type="Proteomes" id="UP000483820">
    <property type="component" value="Chromosome II"/>
</dbReference>
<dbReference type="CTD" id="78774035"/>
<evidence type="ECO:0000313" key="2">
    <source>
        <dbReference type="Proteomes" id="UP000483820"/>
    </source>
</evidence>
<dbReference type="GeneID" id="78774035"/>
<dbReference type="AlphaFoldDB" id="A0A6A5HBB1"/>
<proteinExistence type="predicted"/>
<dbReference type="RefSeq" id="XP_053589186.1">
    <property type="nucleotide sequence ID" value="XM_053724992.1"/>
</dbReference>
<gene>
    <name evidence="1" type="ORF">GCK72_005019</name>
</gene>
<accession>A0A6A5HBB1</accession>
<reference evidence="1 2" key="1">
    <citation type="submission" date="2019-12" db="EMBL/GenBank/DDBJ databases">
        <title>Chromosome-level assembly of the Caenorhabditis remanei genome.</title>
        <authorList>
            <person name="Teterina A.A."/>
            <person name="Willis J.H."/>
            <person name="Phillips P.C."/>
        </authorList>
    </citation>
    <scope>NUCLEOTIDE SEQUENCE [LARGE SCALE GENOMIC DNA]</scope>
    <source>
        <strain evidence="1 2">PX506</strain>
        <tissue evidence="1">Whole organism</tissue>
    </source>
</reference>
<organism evidence="1 2">
    <name type="scientific">Caenorhabditis remanei</name>
    <name type="common">Caenorhabditis vulgaris</name>
    <dbReference type="NCBI Taxonomy" id="31234"/>
    <lineage>
        <taxon>Eukaryota</taxon>
        <taxon>Metazoa</taxon>
        <taxon>Ecdysozoa</taxon>
        <taxon>Nematoda</taxon>
        <taxon>Chromadorea</taxon>
        <taxon>Rhabditida</taxon>
        <taxon>Rhabditina</taxon>
        <taxon>Rhabditomorpha</taxon>
        <taxon>Rhabditoidea</taxon>
        <taxon>Rhabditidae</taxon>
        <taxon>Peloderinae</taxon>
        <taxon>Caenorhabditis</taxon>
    </lineage>
</organism>
<comment type="caution">
    <text evidence="1">The sequence shown here is derived from an EMBL/GenBank/DDBJ whole genome shotgun (WGS) entry which is preliminary data.</text>
</comment>
<name>A0A6A5HBB1_CAERE</name>
<sequence>MISAFPSRAASHHYSFVAVSDEMRALITLERCVARARDVLVRLEIIQKPSHKNFKKVHSRSGVDGLSMYKLPRSTLRFLTIGGRRPPLNGVLPSEVGGALCTRYLEVVGNETGAFGNEVCLRLSMFLGLSRRSRNDKLTEKRWRMKVKVTN</sequence>
<dbReference type="EMBL" id="WUAV01000002">
    <property type="protein sequence ID" value="KAF1765068.1"/>
    <property type="molecule type" value="Genomic_DNA"/>
</dbReference>
<evidence type="ECO:0000313" key="1">
    <source>
        <dbReference type="EMBL" id="KAF1765068.1"/>
    </source>
</evidence>
<dbReference type="KEGG" id="crq:GCK72_005019"/>